<evidence type="ECO:0000256" key="1">
    <source>
        <dbReference type="ARBA" id="ARBA00005010"/>
    </source>
</evidence>
<keyword evidence="4" id="KW-0520">NAD</keyword>
<proteinExistence type="predicted"/>
<dbReference type="InterPro" id="IPR028161">
    <property type="entry name" value="Met8-like"/>
</dbReference>
<dbReference type="EC" id="1.3.1.76" evidence="2"/>
<dbReference type="EMBL" id="JAGSPA010000003">
    <property type="protein sequence ID" value="MBV7257426.1"/>
    <property type="molecule type" value="Genomic_DNA"/>
</dbReference>
<evidence type="ECO:0000256" key="2">
    <source>
        <dbReference type="ARBA" id="ARBA00012400"/>
    </source>
</evidence>
<evidence type="ECO:0000256" key="3">
    <source>
        <dbReference type="ARBA" id="ARBA00023002"/>
    </source>
</evidence>
<dbReference type="Pfam" id="PF13241">
    <property type="entry name" value="NAD_binding_7"/>
    <property type="match status" value="1"/>
</dbReference>
<evidence type="ECO:0000256" key="5">
    <source>
        <dbReference type="ARBA" id="ARBA00023244"/>
    </source>
</evidence>
<evidence type="ECO:0000313" key="8">
    <source>
        <dbReference type="Proteomes" id="UP000722336"/>
    </source>
</evidence>
<dbReference type="Pfam" id="PF10414">
    <property type="entry name" value="CysG_dimeriser"/>
    <property type="match status" value="1"/>
</dbReference>
<dbReference type="RefSeq" id="WP_218446237.1">
    <property type="nucleotide sequence ID" value="NZ_JAGSPA010000003.1"/>
</dbReference>
<keyword evidence="5" id="KW-0627">Porphyrin biosynthesis</keyword>
<gene>
    <name evidence="7" type="ORF">KCG44_11580</name>
</gene>
<dbReference type="PANTHER" id="PTHR35330:SF1">
    <property type="entry name" value="SIROHEME BIOSYNTHESIS PROTEIN MET8"/>
    <property type="match status" value="1"/>
</dbReference>
<dbReference type="Proteomes" id="UP000722336">
    <property type="component" value="Unassembled WGS sequence"/>
</dbReference>
<dbReference type="PANTHER" id="PTHR35330">
    <property type="entry name" value="SIROHEME BIOSYNTHESIS PROTEIN MET8"/>
    <property type="match status" value="1"/>
</dbReference>
<evidence type="ECO:0000313" key="7">
    <source>
        <dbReference type="EMBL" id="MBV7257426.1"/>
    </source>
</evidence>
<sequence>MQALPVFLLLRNRDVMLFGDGEGAAPKRRLLEAAGANIVTRPTPGTRIAVLAIDDADEAAHEAARLRAAGLLVNVVDKPALCDFSFPAIVDRAPITIAIGSGGASATLSKTLRERLEALLPARLGEIAQAVRTLRPRVNQTLDTPGARRLFWDGLMAPGAALDPLGAAEQPEAAILDALAAGQGDPSSVYDLRPRSADPDDLTLRDLRELSRADVILSCPGASKAIEDRGRRDAERGVFTPETGIPSSCRVVILRAH</sequence>
<accession>A0ABS6SHN4</accession>
<keyword evidence="3" id="KW-0560">Oxidoreductase</keyword>
<comment type="pathway">
    <text evidence="1">Porphyrin-containing compound metabolism; siroheme biosynthesis; sirohydrochlorin from precorrin-2: step 1/1.</text>
</comment>
<protein>
    <recommendedName>
        <fullName evidence="2">precorrin-2 dehydrogenase</fullName>
        <ecNumber evidence="2">1.3.1.76</ecNumber>
    </recommendedName>
</protein>
<dbReference type="InterPro" id="IPR019478">
    <property type="entry name" value="Sirohaem_synthase_dimer_dom"/>
</dbReference>
<organism evidence="7 8">
    <name type="scientific">Pacificimonas pallii</name>
    <dbReference type="NCBI Taxonomy" id="2827236"/>
    <lineage>
        <taxon>Bacteria</taxon>
        <taxon>Pseudomonadati</taxon>
        <taxon>Pseudomonadota</taxon>
        <taxon>Alphaproteobacteria</taxon>
        <taxon>Sphingomonadales</taxon>
        <taxon>Sphingosinicellaceae</taxon>
        <taxon>Pacificimonas</taxon>
    </lineage>
</organism>
<dbReference type="InterPro" id="IPR006367">
    <property type="entry name" value="Sirohaem_synthase_N"/>
</dbReference>
<reference evidence="7 8" key="1">
    <citation type="submission" date="2021-04" db="EMBL/GenBank/DDBJ databases">
        <authorList>
            <person name="Pira H."/>
            <person name="Risdian C."/>
            <person name="Wink J."/>
        </authorList>
    </citation>
    <scope>NUCLEOTIDE SEQUENCE [LARGE SCALE GENOMIC DNA]</scope>
    <source>
        <strain evidence="7 8">WHA3</strain>
    </source>
</reference>
<feature type="domain" description="Sirohaem synthase dimerisation" evidence="6">
    <location>
        <begin position="123"/>
        <end position="178"/>
    </location>
</feature>
<evidence type="ECO:0000256" key="4">
    <source>
        <dbReference type="ARBA" id="ARBA00023027"/>
    </source>
</evidence>
<name>A0ABS6SHN4_9SPHN</name>
<comment type="caution">
    <text evidence="7">The sequence shown here is derived from an EMBL/GenBank/DDBJ whole genome shotgun (WGS) entry which is preliminary data.</text>
</comment>
<keyword evidence="8" id="KW-1185">Reference proteome</keyword>
<dbReference type="NCBIfam" id="TIGR01470">
    <property type="entry name" value="cysG_Nterm"/>
    <property type="match status" value="1"/>
</dbReference>
<evidence type="ECO:0000259" key="6">
    <source>
        <dbReference type="Pfam" id="PF10414"/>
    </source>
</evidence>